<name>A0AAD9PGN4_RIDPI</name>
<sequence length="418" mass="45725">MNMKGTLLVTVLSAFVLVAAADWGAWSDWSPCLCSLVRVRTRECVVQPCLGDEAESQPCACVPTDPPIDCPMVHGANSVDGVLPDNCNCSNYVQCVRDQKTNLFTGHFRSCNPCEIWDQFLLTCVLDMSQPNCHFEPSTQATGPCPLGEVADNEYQFVLGNSSIRDCPPGTKFNLTLCTCVHYDPGVPEFVSITCLKFNGDFKPTKGLWMYNDGVTLDPNGMLSECAFFDSSKKSKLELPYFSNALDKFPQFAVSVWFKRSAGTSGTRSLIDNSDCVNKASIQLTSAAGALTGMIRTDGDNYTELFDPLIANDLSGSASSAASDNSWHHYVFSYNGSIAKFYLDNNLIGTDYLFGRPDRVKAPMFMGGCACEQNDCFFDGYMDTISYLRVPLSTADVDYLYSNPDECVPPAPAPTLTP</sequence>
<feature type="signal peptide" evidence="1">
    <location>
        <begin position="1"/>
        <end position="21"/>
    </location>
</feature>
<keyword evidence="3" id="KW-1185">Reference proteome</keyword>
<organism evidence="2 3">
    <name type="scientific">Ridgeia piscesae</name>
    <name type="common">Tubeworm</name>
    <dbReference type="NCBI Taxonomy" id="27915"/>
    <lineage>
        <taxon>Eukaryota</taxon>
        <taxon>Metazoa</taxon>
        <taxon>Spiralia</taxon>
        <taxon>Lophotrochozoa</taxon>
        <taxon>Annelida</taxon>
        <taxon>Polychaeta</taxon>
        <taxon>Sedentaria</taxon>
        <taxon>Canalipalpata</taxon>
        <taxon>Sabellida</taxon>
        <taxon>Siboglinidae</taxon>
        <taxon>Ridgeia</taxon>
    </lineage>
</organism>
<dbReference type="InterPro" id="IPR000884">
    <property type="entry name" value="TSP1_rpt"/>
</dbReference>
<comment type="caution">
    <text evidence="2">The sequence shown here is derived from an EMBL/GenBank/DDBJ whole genome shotgun (WGS) entry which is preliminary data.</text>
</comment>
<protein>
    <submittedName>
        <fullName evidence="2">Uncharacterized protein</fullName>
    </submittedName>
</protein>
<dbReference type="Pfam" id="PF13385">
    <property type="entry name" value="Laminin_G_3"/>
    <property type="match status" value="1"/>
</dbReference>
<dbReference type="PROSITE" id="PS50092">
    <property type="entry name" value="TSP1"/>
    <property type="match status" value="1"/>
</dbReference>
<dbReference type="SUPFAM" id="SSF49899">
    <property type="entry name" value="Concanavalin A-like lectins/glucanases"/>
    <property type="match status" value="1"/>
</dbReference>
<dbReference type="Proteomes" id="UP001209878">
    <property type="component" value="Unassembled WGS sequence"/>
</dbReference>
<dbReference type="InterPro" id="IPR013320">
    <property type="entry name" value="ConA-like_dom_sf"/>
</dbReference>
<dbReference type="EMBL" id="JAODUO010000002">
    <property type="protein sequence ID" value="KAK2194188.1"/>
    <property type="molecule type" value="Genomic_DNA"/>
</dbReference>
<accession>A0AAD9PGN4</accession>
<keyword evidence="1" id="KW-0732">Signal</keyword>
<evidence type="ECO:0000313" key="2">
    <source>
        <dbReference type="EMBL" id="KAK2194188.1"/>
    </source>
</evidence>
<dbReference type="AlphaFoldDB" id="A0AAD9PGN4"/>
<evidence type="ECO:0000256" key="1">
    <source>
        <dbReference type="SAM" id="SignalP"/>
    </source>
</evidence>
<gene>
    <name evidence="2" type="ORF">NP493_2g21017</name>
</gene>
<dbReference type="Gene3D" id="2.60.120.200">
    <property type="match status" value="1"/>
</dbReference>
<proteinExistence type="predicted"/>
<evidence type="ECO:0000313" key="3">
    <source>
        <dbReference type="Proteomes" id="UP001209878"/>
    </source>
</evidence>
<reference evidence="2" key="1">
    <citation type="journal article" date="2023" name="Mol. Biol. Evol.">
        <title>Third-Generation Sequencing Reveals the Adaptive Role of the Epigenome in Three Deep-Sea Polychaetes.</title>
        <authorList>
            <person name="Perez M."/>
            <person name="Aroh O."/>
            <person name="Sun Y."/>
            <person name="Lan Y."/>
            <person name="Juniper S.K."/>
            <person name="Young C.R."/>
            <person name="Angers B."/>
            <person name="Qian P.Y."/>
        </authorList>
    </citation>
    <scope>NUCLEOTIDE SEQUENCE</scope>
    <source>
        <strain evidence="2">R07B-5</strain>
    </source>
</reference>
<feature type="chain" id="PRO_5042080638" evidence="1">
    <location>
        <begin position="22"/>
        <end position="418"/>
    </location>
</feature>